<organism evidence="2 3">
    <name type="scientific">Microbacterium keratanolyticum</name>
    <dbReference type="NCBI Taxonomy" id="67574"/>
    <lineage>
        <taxon>Bacteria</taxon>
        <taxon>Bacillati</taxon>
        <taxon>Actinomycetota</taxon>
        <taxon>Actinomycetes</taxon>
        <taxon>Micrococcales</taxon>
        <taxon>Microbacteriaceae</taxon>
        <taxon>Microbacterium</taxon>
    </lineage>
</organism>
<gene>
    <name evidence="2" type="ORF">GCM10017596_19290</name>
</gene>
<dbReference type="InterPro" id="IPR041656">
    <property type="entry name" value="TPR_5"/>
</dbReference>
<dbReference type="AlphaFoldDB" id="A0A9W6M9J0"/>
<reference evidence="2" key="1">
    <citation type="journal article" date="2014" name="Int. J. Syst. Evol. Microbiol.">
        <title>Complete genome sequence of Corynebacterium casei LMG S-19264T (=DSM 44701T), isolated from a smear-ripened cheese.</title>
        <authorList>
            <consortium name="US DOE Joint Genome Institute (JGI-PGF)"/>
            <person name="Walter F."/>
            <person name="Albersmeier A."/>
            <person name="Kalinowski J."/>
            <person name="Ruckert C."/>
        </authorList>
    </citation>
    <scope>NUCLEOTIDE SEQUENCE</scope>
    <source>
        <strain evidence="2">VKM Ac-1958</strain>
    </source>
</reference>
<evidence type="ECO:0000259" key="1">
    <source>
        <dbReference type="Pfam" id="PF12688"/>
    </source>
</evidence>
<evidence type="ECO:0000313" key="3">
    <source>
        <dbReference type="Proteomes" id="UP001142325"/>
    </source>
</evidence>
<protein>
    <recommendedName>
        <fullName evidence="1">Tetratrico peptide repeat group 5 domain-containing protein</fullName>
    </recommendedName>
</protein>
<reference evidence="2" key="2">
    <citation type="submission" date="2023-01" db="EMBL/GenBank/DDBJ databases">
        <authorList>
            <person name="Sun Q."/>
            <person name="Evtushenko L."/>
        </authorList>
    </citation>
    <scope>NUCLEOTIDE SEQUENCE</scope>
    <source>
        <strain evidence="2">VKM Ac-1958</strain>
    </source>
</reference>
<keyword evidence="3" id="KW-1185">Reference proteome</keyword>
<dbReference type="EMBL" id="BSET01000002">
    <property type="protein sequence ID" value="GLK02214.1"/>
    <property type="molecule type" value="Genomic_DNA"/>
</dbReference>
<comment type="caution">
    <text evidence="2">The sequence shown here is derived from an EMBL/GenBank/DDBJ whole genome shotgun (WGS) entry which is preliminary data.</text>
</comment>
<dbReference type="Proteomes" id="UP001142325">
    <property type="component" value="Unassembled WGS sequence"/>
</dbReference>
<sequence length="160" mass="17034">MSWHERVDAVWADEALDDMARVRAIDALAAERAPGDAQALFEQAGARDSAGLEEDAEPLYRAALRGGLEEGLRSQAVIQLASTLRNLGRLEESLTLLAEERRRGGELQDAASAFYALALVSAGRAQEAASVALAALAPHLPRYTRSVTAYAAELASDATD</sequence>
<accession>A0A9W6M9J0</accession>
<evidence type="ECO:0000313" key="2">
    <source>
        <dbReference type="EMBL" id="GLK02214.1"/>
    </source>
</evidence>
<dbReference type="InterPro" id="IPR011990">
    <property type="entry name" value="TPR-like_helical_dom_sf"/>
</dbReference>
<dbReference type="Gene3D" id="1.25.40.10">
    <property type="entry name" value="Tetratricopeptide repeat domain"/>
    <property type="match status" value="1"/>
</dbReference>
<dbReference type="SUPFAM" id="SSF48452">
    <property type="entry name" value="TPR-like"/>
    <property type="match status" value="1"/>
</dbReference>
<name>A0A9W6M9J0_9MICO</name>
<dbReference type="RefSeq" id="WP_204939782.1">
    <property type="nucleotide sequence ID" value="NZ_BAAAUM010000002.1"/>
</dbReference>
<dbReference type="Pfam" id="PF12688">
    <property type="entry name" value="TPR_5"/>
    <property type="match status" value="1"/>
</dbReference>
<feature type="domain" description="Tetratrico peptide repeat group 5" evidence="1">
    <location>
        <begin position="38"/>
        <end position="154"/>
    </location>
</feature>
<proteinExistence type="predicted"/>